<evidence type="ECO:0000313" key="3">
    <source>
        <dbReference type="Proteomes" id="UP000182658"/>
    </source>
</evidence>
<dbReference type="Proteomes" id="UP000182658">
    <property type="component" value="Unassembled WGS sequence"/>
</dbReference>
<keyword evidence="1" id="KW-0472">Membrane</keyword>
<dbReference type="AlphaFoldDB" id="A0A1J7J9N0"/>
<protein>
    <submittedName>
        <fullName evidence="2">Uncharacterized protein</fullName>
    </submittedName>
</protein>
<dbReference type="EMBL" id="KV875097">
    <property type="protein sequence ID" value="OIW29985.1"/>
    <property type="molecule type" value="Genomic_DNA"/>
</dbReference>
<keyword evidence="3" id="KW-1185">Reference proteome</keyword>
<proteinExistence type="predicted"/>
<feature type="transmembrane region" description="Helical" evidence="1">
    <location>
        <begin position="58"/>
        <end position="80"/>
    </location>
</feature>
<evidence type="ECO:0000256" key="1">
    <source>
        <dbReference type="SAM" id="Phobius"/>
    </source>
</evidence>
<keyword evidence="1" id="KW-0812">Transmembrane</keyword>
<dbReference type="InParanoid" id="A0A1J7J9N0"/>
<name>A0A1J7J9N0_9PEZI</name>
<keyword evidence="1" id="KW-1133">Transmembrane helix</keyword>
<gene>
    <name evidence="2" type="ORF">CONLIGDRAFT_354219</name>
</gene>
<organism evidence="2 3">
    <name type="scientific">Coniochaeta ligniaria NRRL 30616</name>
    <dbReference type="NCBI Taxonomy" id="1408157"/>
    <lineage>
        <taxon>Eukaryota</taxon>
        <taxon>Fungi</taxon>
        <taxon>Dikarya</taxon>
        <taxon>Ascomycota</taxon>
        <taxon>Pezizomycotina</taxon>
        <taxon>Sordariomycetes</taxon>
        <taxon>Sordariomycetidae</taxon>
        <taxon>Coniochaetales</taxon>
        <taxon>Coniochaetaceae</taxon>
        <taxon>Coniochaeta</taxon>
    </lineage>
</organism>
<sequence>MVREMDTFLREHLHNVLRSHSSSNGQQSRSASPCLLNPRPLCVETLRHRFHCTTSSSIFGMPMMVFLESVLASGGCLVGIRRLETMAFFAALFQRTLFPGP</sequence>
<accession>A0A1J7J9N0</accession>
<reference evidence="2 3" key="1">
    <citation type="submission" date="2016-10" db="EMBL/GenBank/DDBJ databases">
        <title>Draft genome sequence of Coniochaeta ligniaria NRRL30616, a lignocellulolytic fungus for bioabatement of inhibitors in plant biomass hydrolysates.</title>
        <authorList>
            <consortium name="DOE Joint Genome Institute"/>
            <person name="Jimenez D.J."/>
            <person name="Hector R.E."/>
            <person name="Riley R."/>
            <person name="Sun H."/>
            <person name="Grigoriev I.V."/>
            <person name="Van Elsas J.D."/>
            <person name="Nichols N.N."/>
        </authorList>
    </citation>
    <scope>NUCLEOTIDE SEQUENCE [LARGE SCALE GENOMIC DNA]</scope>
    <source>
        <strain evidence="2 3">NRRL 30616</strain>
    </source>
</reference>
<evidence type="ECO:0000313" key="2">
    <source>
        <dbReference type="EMBL" id="OIW29985.1"/>
    </source>
</evidence>